<feature type="domain" description="PspA-associated" evidence="1">
    <location>
        <begin position="1"/>
        <end position="96"/>
    </location>
</feature>
<sequence length="108" mass="11152">MIVRILGEGQFRLADADLDRINALDDTVEDAARAGDAAGLASALAGLLGSVREQGTPLDDDVLVDSDVILPDAEATPEQIVAWMDENPDFEGLFPGETAGGAGATGDR</sequence>
<evidence type="ECO:0000313" key="3">
    <source>
        <dbReference type="Proteomes" id="UP001434337"/>
    </source>
</evidence>
<evidence type="ECO:0000313" key="2">
    <source>
        <dbReference type="EMBL" id="WZW97734.1"/>
    </source>
</evidence>
<dbReference type="Pfam" id="PF22743">
    <property type="entry name" value="PspAA"/>
    <property type="match status" value="1"/>
</dbReference>
<dbReference type="RefSeq" id="WP_232548537.1">
    <property type="nucleotide sequence ID" value="NZ_CP115965.1"/>
</dbReference>
<evidence type="ECO:0000259" key="1">
    <source>
        <dbReference type="Pfam" id="PF22743"/>
    </source>
</evidence>
<reference evidence="2 3" key="1">
    <citation type="journal article" date="2023" name="Environ Microbiome">
        <title>A coral-associated actinobacterium mitigates coral bleaching under heat stress.</title>
        <authorList>
            <person name="Li J."/>
            <person name="Zou Y."/>
            <person name="Li Q."/>
            <person name="Zhang J."/>
            <person name="Bourne D.G."/>
            <person name="Lyu Y."/>
            <person name="Liu C."/>
            <person name="Zhang S."/>
        </authorList>
    </citation>
    <scope>NUCLEOTIDE SEQUENCE [LARGE SCALE GENOMIC DNA]</scope>
    <source>
        <strain evidence="2 3">SCSIO 13291</strain>
    </source>
</reference>
<dbReference type="EMBL" id="CP115965">
    <property type="protein sequence ID" value="WZW97734.1"/>
    <property type="molecule type" value="Genomic_DNA"/>
</dbReference>
<name>A0ABZ3C4N1_9ACTN</name>
<protein>
    <recommendedName>
        <fullName evidence="1">PspA-associated domain-containing protein</fullName>
    </recommendedName>
</protein>
<proteinExistence type="predicted"/>
<dbReference type="InterPro" id="IPR054437">
    <property type="entry name" value="PspA-assoc_dom"/>
</dbReference>
<organism evidence="2 3">
    <name type="scientific">Propioniciclava soli</name>
    <dbReference type="NCBI Taxonomy" id="2775081"/>
    <lineage>
        <taxon>Bacteria</taxon>
        <taxon>Bacillati</taxon>
        <taxon>Actinomycetota</taxon>
        <taxon>Actinomycetes</taxon>
        <taxon>Propionibacteriales</taxon>
        <taxon>Propionibacteriaceae</taxon>
        <taxon>Propioniciclava</taxon>
    </lineage>
</organism>
<gene>
    <name evidence="2" type="ORF">PCC79_12620</name>
</gene>
<accession>A0ABZ3C4N1</accession>
<dbReference type="Proteomes" id="UP001434337">
    <property type="component" value="Chromosome"/>
</dbReference>
<keyword evidence="3" id="KW-1185">Reference proteome</keyword>